<evidence type="ECO:0000256" key="4">
    <source>
        <dbReference type="RuleBase" id="RU000568"/>
    </source>
</evidence>
<dbReference type="Proteomes" id="UP000220158">
    <property type="component" value="Chromosome 7"/>
</dbReference>
<evidence type="ECO:0000256" key="3">
    <source>
        <dbReference type="ARBA" id="ARBA00023274"/>
    </source>
</evidence>
<dbReference type="PANTHER" id="PTHR33343">
    <property type="entry name" value="54S RIBOSOMAL PROTEIN BL35M"/>
    <property type="match status" value="1"/>
</dbReference>
<protein>
    <recommendedName>
        <fullName evidence="4">50S ribosomal protein L35</fullName>
    </recommendedName>
</protein>
<dbReference type="OrthoDB" id="162638at2759"/>
<dbReference type="KEGG" id="prel:PRELSG_0705200"/>
<gene>
    <name evidence="7" type="ORF">PRELSG_0705200</name>
</gene>
<proteinExistence type="inferred from homology"/>
<dbReference type="NCBIfam" id="TIGR00001">
    <property type="entry name" value="rpmI_bact"/>
    <property type="match status" value="1"/>
</dbReference>
<dbReference type="GO" id="GO:0006412">
    <property type="term" value="P:translation"/>
    <property type="evidence" value="ECO:0007669"/>
    <property type="project" value="InterPro"/>
</dbReference>
<dbReference type="Gene3D" id="4.10.410.60">
    <property type="match status" value="1"/>
</dbReference>
<dbReference type="RefSeq" id="XP_028532295.1">
    <property type="nucleotide sequence ID" value="XM_028675736.1"/>
</dbReference>
<dbReference type="PRINTS" id="PR00064">
    <property type="entry name" value="RIBOSOMALL35"/>
</dbReference>
<feature type="chain" id="PRO_5012385033" description="50S ribosomal protein L35" evidence="6">
    <location>
        <begin position="21"/>
        <end position="157"/>
    </location>
</feature>
<dbReference type="PROSITE" id="PS00936">
    <property type="entry name" value="RIBOSOMAL_L35"/>
    <property type="match status" value="1"/>
</dbReference>
<dbReference type="InterPro" id="IPR001706">
    <property type="entry name" value="Ribosomal_bL35"/>
</dbReference>
<dbReference type="InterPro" id="IPR021137">
    <property type="entry name" value="Ribosomal_bL35-like"/>
</dbReference>
<dbReference type="EMBL" id="LN835302">
    <property type="protein sequence ID" value="CRG99288.1"/>
    <property type="molecule type" value="Genomic_DNA"/>
</dbReference>
<organism evidence="7 8">
    <name type="scientific">Plasmodium relictum</name>
    <dbReference type="NCBI Taxonomy" id="85471"/>
    <lineage>
        <taxon>Eukaryota</taxon>
        <taxon>Sar</taxon>
        <taxon>Alveolata</taxon>
        <taxon>Apicomplexa</taxon>
        <taxon>Aconoidasida</taxon>
        <taxon>Haemosporida</taxon>
        <taxon>Plasmodiidae</taxon>
        <taxon>Plasmodium</taxon>
        <taxon>Plasmodium (Haemamoeba)</taxon>
    </lineage>
</organism>
<dbReference type="VEuPathDB" id="PlasmoDB:PRELSG_0705200"/>
<dbReference type="AlphaFoldDB" id="A0A1J1H3G2"/>
<evidence type="ECO:0000313" key="7">
    <source>
        <dbReference type="EMBL" id="CRG99288.1"/>
    </source>
</evidence>
<keyword evidence="3 4" id="KW-0687">Ribonucleoprotein</keyword>
<feature type="compositionally biased region" description="Basic residues" evidence="5">
    <location>
        <begin position="123"/>
        <end position="140"/>
    </location>
</feature>
<dbReference type="Pfam" id="PF01632">
    <property type="entry name" value="Ribosomal_L35p"/>
    <property type="match status" value="1"/>
</dbReference>
<keyword evidence="6" id="KW-0732">Signal</keyword>
<dbReference type="SUPFAM" id="SSF143034">
    <property type="entry name" value="L35p-like"/>
    <property type="match status" value="1"/>
</dbReference>
<evidence type="ECO:0000256" key="6">
    <source>
        <dbReference type="SAM" id="SignalP"/>
    </source>
</evidence>
<evidence type="ECO:0000256" key="5">
    <source>
        <dbReference type="SAM" id="MobiDB-lite"/>
    </source>
</evidence>
<comment type="similarity">
    <text evidence="1 4">Belongs to the bacterial ribosomal protein bL35 family.</text>
</comment>
<dbReference type="HAMAP" id="MF_00514">
    <property type="entry name" value="Ribosomal_bL35"/>
    <property type="match status" value="1"/>
</dbReference>
<feature type="signal peptide" evidence="6">
    <location>
        <begin position="1"/>
        <end position="20"/>
    </location>
</feature>
<sequence>MKYFLFKLILFIFSLDFSDEKKNINVINKELYLNKVNDNIKRKINYIYFLKNKYSEKKEKKQRKLYKFLFIKMNINFIKNMNNFKLYVRGITNIKPKTNKSIAKRFKITKNGKLIRKKAGRNHMLRKKTSSNKSSLRKRTTIASGRIAKKYKSVIFK</sequence>
<dbReference type="InterPro" id="IPR037229">
    <property type="entry name" value="Ribosomal_bL35_sf"/>
</dbReference>
<dbReference type="GeneID" id="39735389"/>
<keyword evidence="2 4" id="KW-0689">Ribosomal protein</keyword>
<reference evidence="7 8" key="1">
    <citation type="submission" date="2015-04" db="EMBL/GenBank/DDBJ databases">
        <authorList>
            <consortium name="Pathogen Informatics"/>
        </authorList>
    </citation>
    <scope>NUCLEOTIDE SEQUENCE [LARGE SCALE GENOMIC DNA]</scope>
    <source>
        <strain evidence="7 8">SGS1</strain>
    </source>
</reference>
<name>A0A1J1H3G2_PLARL</name>
<evidence type="ECO:0000256" key="1">
    <source>
        <dbReference type="ARBA" id="ARBA00006598"/>
    </source>
</evidence>
<evidence type="ECO:0000313" key="8">
    <source>
        <dbReference type="Proteomes" id="UP000220158"/>
    </source>
</evidence>
<dbReference type="GO" id="GO:0015934">
    <property type="term" value="C:large ribosomal subunit"/>
    <property type="evidence" value="ECO:0007669"/>
    <property type="project" value="TreeGrafter"/>
</dbReference>
<feature type="region of interest" description="Disordered" evidence="5">
    <location>
        <begin position="123"/>
        <end position="142"/>
    </location>
</feature>
<dbReference type="InterPro" id="IPR018265">
    <property type="entry name" value="Ribosomal_bL35_CS"/>
</dbReference>
<dbReference type="GO" id="GO:0003735">
    <property type="term" value="F:structural constituent of ribosome"/>
    <property type="evidence" value="ECO:0007669"/>
    <property type="project" value="InterPro"/>
</dbReference>
<dbReference type="PANTHER" id="PTHR33343:SF1">
    <property type="entry name" value="LARGE RIBOSOMAL SUBUNIT PROTEIN BL35M"/>
    <property type="match status" value="1"/>
</dbReference>
<dbReference type="OMA" id="MYFLANN"/>
<accession>A0A1J1H3G2</accession>
<keyword evidence="8" id="KW-1185">Reference proteome</keyword>
<evidence type="ECO:0000256" key="2">
    <source>
        <dbReference type="ARBA" id="ARBA00022980"/>
    </source>
</evidence>